<sequence>MADDRRPRPPAPPPGLAEERAAFTPAPAPEGRVGWDDSWTWETMPAALREELERRSDEALTCPRYTTEEVMAYSMEVFRQLVAEMPEK</sequence>
<keyword evidence="3" id="KW-1185">Reference proteome</keyword>
<proteinExistence type="predicted"/>
<evidence type="ECO:0000313" key="2">
    <source>
        <dbReference type="EMBL" id="SOD97718.1"/>
    </source>
</evidence>
<dbReference type="RefSeq" id="WP_097280173.1">
    <property type="nucleotide sequence ID" value="NZ_OCNJ01000007.1"/>
</dbReference>
<protein>
    <submittedName>
        <fullName evidence="2">Uncharacterized protein</fullName>
    </submittedName>
</protein>
<dbReference type="EMBL" id="OCNJ01000007">
    <property type="protein sequence ID" value="SOD97718.1"/>
    <property type="molecule type" value="Genomic_DNA"/>
</dbReference>
<evidence type="ECO:0000256" key="1">
    <source>
        <dbReference type="SAM" id="MobiDB-lite"/>
    </source>
</evidence>
<name>A0A286GQD1_9PROT</name>
<feature type="region of interest" description="Disordered" evidence="1">
    <location>
        <begin position="1"/>
        <end position="37"/>
    </location>
</feature>
<organism evidence="2 3">
    <name type="scientific">Caenispirillum bisanense</name>
    <dbReference type="NCBI Taxonomy" id="414052"/>
    <lineage>
        <taxon>Bacteria</taxon>
        <taxon>Pseudomonadati</taxon>
        <taxon>Pseudomonadota</taxon>
        <taxon>Alphaproteobacteria</taxon>
        <taxon>Rhodospirillales</taxon>
        <taxon>Novispirillaceae</taxon>
        <taxon>Caenispirillum</taxon>
    </lineage>
</organism>
<evidence type="ECO:0000313" key="3">
    <source>
        <dbReference type="Proteomes" id="UP000219621"/>
    </source>
</evidence>
<accession>A0A286GQD1</accession>
<gene>
    <name evidence="2" type="ORF">SAMN05421508_10759</name>
</gene>
<dbReference type="AlphaFoldDB" id="A0A286GQD1"/>
<reference evidence="2 3" key="1">
    <citation type="submission" date="2017-09" db="EMBL/GenBank/DDBJ databases">
        <authorList>
            <person name="Ehlers B."/>
            <person name="Leendertz F.H."/>
        </authorList>
    </citation>
    <scope>NUCLEOTIDE SEQUENCE [LARGE SCALE GENOMIC DNA]</scope>
    <source>
        <strain evidence="2 3">USBA 140</strain>
    </source>
</reference>
<dbReference type="Proteomes" id="UP000219621">
    <property type="component" value="Unassembled WGS sequence"/>
</dbReference>